<dbReference type="Proteomes" id="UP000271098">
    <property type="component" value="Unassembled WGS sequence"/>
</dbReference>
<dbReference type="OrthoDB" id="5869255at2759"/>
<gene>
    <name evidence="1" type="ORF">GPUH_LOCUS25944</name>
</gene>
<proteinExistence type="predicted"/>
<dbReference type="EMBL" id="UYRT01107708">
    <property type="protein sequence ID" value="VDN44885.1"/>
    <property type="molecule type" value="Genomic_DNA"/>
</dbReference>
<reference evidence="1 2" key="2">
    <citation type="submission" date="2018-11" db="EMBL/GenBank/DDBJ databases">
        <authorList>
            <consortium name="Pathogen Informatics"/>
        </authorList>
    </citation>
    <scope>NUCLEOTIDE SEQUENCE [LARGE SCALE GENOMIC DNA]</scope>
</reference>
<keyword evidence="2" id="KW-1185">Reference proteome</keyword>
<protein>
    <submittedName>
        <fullName evidence="3">Phosphatidylserine decarboxylase</fullName>
    </submittedName>
</protein>
<dbReference type="WBParaSite" id="GPUH_0002597401-mRNA-1">
    <property type="protein sequence ID" value="GPUH_0002597401-mRNA-1"/>
    <property type="gene ID" value="GPUH_0002597401"/>
</dbReference>
<organism evidence="3">
    <name type="scientific">Gongylonema pulchrum</name>
    <dbReference type="NCBI Taxonomy" id="637853"/>
    <lineage>
        <taxon>Eukaryota</taxon>
        <taxon>Metazoa</taxon>
        <taxon>Ecdysozoa</taxon>
        <taxon>Nematoda</taxon>
        <taxon>Chromadorea</taxon>
        <taxon>Rhabditida</taxon>
        <taxon>Spirurina</taxon>
        <taxon>Spiruromorpha</taxon>
        <taxon>Spiruroidea</taxon>
        <taxon>Gongylonematidae</taxon>
        <taxon>Gongylonema</taxon>
    </lineage>
</organism>
<evidence type="ECO:0000313" key="1">
    <source>
        <dbReference type="EMBL" id="VDN44885.1"/>
    </source>
</evidence>
<name>A0A183EYA3_9BILA</name>
<reference evidence="3" key="1">
    <citation type="submission" date="2016-06" db="UniProtKB">
        <authorList>
            <consortium name="WormBaseParasite"/>
        </authorList>
    </citation>
    <scope>IDENTIFICATION</scope>
</reference>
<evidence type="ECO:0000313" key="2">
    <source>
        <dbReference type="Proteomes" id="UP000271098"/>
    </source>
</evidence>
<accession>A0A183EYA3</accession>
<dbReference type="AlphaFoldDB" id="A0A183EYA3"/>
<evidence type="ECO:0000313" key="3">
    <source>
        <dbReference type="WBParaSite" id="GPUH_0002597401-mRNA-1"/>
    </source>
</evidence>
<sequence length="137" mass="15507">MLYHCRVGAGHRFKRQALPTDHIMVHSFNSNISIAEWVVVDRELNFEKSFYLAKFGLAALGWISNRTARLRIFLPHTMADENVKLVLSNGATQVSAFGGRWAHVVCCHLATSCSKAYHCRLKPIKRPQSATAYFLCK</sequence>